<dbReference type="Pfam" id="PF02826">
    <property type="entry name" value="2-Hacid_dh_C"/>
    <property type="match status" value="1"/>
</dbReference>
<evidence type="ECO:0000256" key="4">
    <source>
        <dbReference type="RuleBase" id="RU003719"/>
    </source>
</evidence>
<dbReference type="Proteomes" id="UP000000692">
    <property type="component" value="Chromosome"/>
</dbReference>
<feature type="domain" description="D-isomer specific 2-hydroxyacid dehydrogenase NAD-binding" evidence="6">
    <location>
        <begin position="106"/>
        <end position="278"/>
    </location>
</feature>
<keyword evidence="2 4" id="KW-0560">Oxidoreductase</keyword>
<proteinExistence type="inferred from homology"/>
<evidence type="ECO:0000259" key="5">
    <source>
        <dbReference type="Pfam" id="PF00389"/>
    </source>
</evidence>
<evidence type="ECO:0000259" key="6">
    <source>
        <dbReference type="Pfam" id="PF02826"/>
    </source>
</evidence>
<dbReference type="GO" id="GO:0016618">
    <property type="term" value="F:hydroxypyruvate reductase [NAD(P)H] activity"/>
    <property type="evidence" value="ECO:0007669"/>
    <property type="project" value="TreeGrafter"/>
</dbReference>
<dbReference type="AlphaFoldDB" id="F9Y6Z9"/>
<dbReference type="SUPFAM" id="SSF52283">
    <property type="entry name" value="Formate/glycerate dehydrogenase catalytic domain-like"/>
    <property type="match status" value="1"/>
</dbReference>
<comment type="similarity">
    <text evidence="4">Belongs to the D-isomer specific 2-hydroxyacid dehydrogenase family.</text>
</comment>
<gene>
    <name evidence="7" type="ordered locus">KVU_2350</name>
</gene>
<keyword evidence="8" id="KW-1185">Reference proteome</keyword>
<sequence length="310" mass="32965">MTIELLQTSPLAPALVEKMRAHFTVHQLYNAPDPEALLAEVGPRIRAATSGVAPADLIARLPALEIVANFGAGYDKVDTDACAARGIRVTNAPAQMLNDVVAELTVGMMIGQERRIAWHDDFVRAGKWLTGHAPLTGTLTGKKAGIVGMGRIGIEIAERLVPMKMEILYTARSAKPELPYRYVADLVELAREVDWLVVIVPGGAGTSKLISREVLEALGPQGQIVNLARGTVIDEAAMVELLQAGGLGGAALDVFENEPQVPEALFAMENVLLLPHIGGAVEAARTAMGDLMLGNLLAHFEGRPLLTPVV</sequence>
<protein>
    <submittedName>
        <fullName evidence="7">Putative glycerate dehydrogenase (GyaR-like protein)</fullName>
    </submittedName>
</protein>
<organism evidence="7 8">
    <name type="scientific">Ketogulonicigenium vulgare (strain WSH-001)</name>
    <dbReference type="NCBI Taxonomy" id="759362"/>
    <lineage>
        <taxon>Bacteria</taxon>
        <taxon>Pseudomonadati</taxon>
        <taxon>Pseudomonadota</taxon>
        <taxon>Alphaproteobacteria</taxon>
        <taxon>Rhodobacterales</taxon>
        <taxon>Roseobacteraceae</taxon>
        <taxon>Ketogulonicigenium</taxon>
    </lineage>
</organism>
<dbReference type="PANTHER" id="PTHR10996:SF178">
    <property type="entry name" value="2-HYDROXYACID DEHYDROGENASE YGL185C-RELATED"/>
    <property type="match status" value="1"/>
</dbReference>
<dbReference type="PANTHER" id="PTHR10996">
    <property type="entry name" value="2-HYDROXYACID DEHYDROGENASE-RELATED"/>
    <property type="match status" value="1"/>
</dbReference>
<dbReference type="RefSeq" id="WP_013385586.1">
    <property type="nucleotide sequence ID" value="NC_017384.1"/>
</dbReference>
<evidence type="ECO:0000256" key="1">
    <source>
        <dbReference type="ARBA" id="ARBA00022857"/>
    </source>
</evidence>
<dbReference type="eggNOG" id="COG1052">
    <property type="taxonomic scope" value="Bacteria"/>
</dbReference>
<dbReference type="GO" id="GO:0030267">
    <property type="term" value="F:glyoxylate reductase (NADPH) activity"/>
    <property type="evidence" value="ECO:0007669"/>
    <property type="project" value="TreeGrafter"/>
</dbReference>
<dbReference type="Gene3D" id="3.40.50.720">
    <property type="entry name" value="NAD(P)-binding Rossmann-like Domain"/>
    <property type="match status" value="2"/>
</dbReference>
<dbReference type="FunFam" id="3.40.50.720:FF:000213">
    <property type="entry name" value="Putative 2-hydroxyacid dehydrogenase"/>
    <property type="match status" value="1"/>
</dbReference>
<dbReference type="InterPro" id="IPR050223">
    <property type="entry name" value="D-isomer_2-hydroxyacid_DH"/>
</dbReference>
<dbReference type="InterPro" id="IPR006139">
    <property type="entry name" value="D-isomer_2_OHA_DH_cat_dom"/>
</dbReference>
<keyword evidence="3" id="KW-0520">NAD</keyword>
<dbReference type="InterPro" id="IPR006140">
    <property type="entry name" value="D-isomer_DH_NAD-bd"/>
</dbReference>
<evidence type="ECO:0000256" key="3">
    <source>
        <dbReference type="ARBA" id="ARBA00023027"/>
    </source>
</evidence>
<dbReference type="PATRIC" id="fig|759362.5.peg.2447"/>
<dbReference type="OrthoDB" id="9793626at2"/>
<evidence type="ECO:0000313" key="8">
    <source>
        <dbReference type="Proteomes" id="UP000000692"/>
    </source>
</evidence>
<dbReference type="GO" id="GO:0051287">
    <property type="term" value="F:NAD binding"/>
    <property type="evidence" value="ECO:0007669"/>
    <property type="project" value="InterPro"/>
</dbReference>
<dbReference type="InterPro" id="IPR036291">
    <property type="entry name" value="NAD(P)-bd_dom_sf"/>
</dbReference>
<dbReference type="KEGG" id="kvl:KVU_2350"/>
<dbReference type="CDD" id="cd12156">
    <property type="entry name" value="HPPR"/>
    <property type="match status" value="1"/>
</dbReference>
<dbReference type="GO" id="GO:0005829">
    <property type="term" value="C:cytosol"/>
    <property type="evidence" value="ECO:0007669"/>
    <property type="project" value="TreeGrafter"/>
</dbReference>
<evidence type="ECO:0000256" key="2">
    <source>
        <dbReference type="ARBA" id="ARBA00023002"/>
    </source>
</evidence>
<name>F9Y6Z9_KETVW</name>
<feature type="domain" description="D-isomer specific 2-hydroxyacid dehydrogenase catalytic" evidence="5">
    <location>
        <begin position="11"/>
        <end position="309"/>
    </location>
</feature>
<reference evidence="7 8" key="1">
    <citation type="journal article" date="2011" name="J. Bacteriol.">
        <title>Complete genome sequence of the industrial strain Ketogulonicigenium vulgare WSH-001.</title>
        <authorList>
            <person name="Liu L."/>
            <person name="Li Y."/>
            <person name="Zhang J."/>
            <person name="Zhou Z."/>
            <person name="Liu J."/>
            <person name="Li X."/>
            <person name="Zhou J."/>
            <person name="Du G."/>
            <person name="Wang L."/>
            <person name="Chen J."/>
        </authorList>
    </citation>
    <scope>NUCLEOTIDE SEQUENCE [LARGE SCALE GENOMIC DNA]</scope>
    <source>
        <strain evidence="7 8">WSH-001</strain>
    </source>
</reference>
<dbReference type="SUPFAM" id="SSF51735">
    <property type="entry name" value="NAD(P)-binding Rossmann-fold domains"/>
    <property type="match status" value="1"/>
</dbReference>
<keyword evidence="1" id="KW-0521">NADP</keyword>
<accession>F9Y6Z9</accession>
<dbReference type="Pfam" id="PF00389">
    <property type="entry name" value="2-Hacid_dh"/>
    <property type="match status" value="1"/>
</dbReference>
<dbReference type="HOGENOM" id="CLU_019796_1_2_5"/>
<evidence type="ECO:0000313" key="7">
    <source>
        <dbReference type="EMBL" id="AEM42189.1"/>
    </source>
</evidence>
<dbReference type="EMBL" id="CP002018">
    <property type="protein sequence ID" value="AEM42189.1"/>
    <property type="molecule type" value="Genomic_DNA"/>
</dbReference>